<organism evidence="2 3">
    <name type="scientific">Flavobacterium erciyesense</name>
    <dbReference type="NCBI Taxonomy" id="2825842"/>
    <lineage>
        <taxon>Bacteria</taxon>
        <taxon>Pseudomonadati</taxon>
        <taxon>Bacteroidota</taxon>
        <taxon>Flavobacteriia</taxon>
        <taxon>Flavobacteriales</taxon>
        <taxon>Flavobacteriaceae</taxon>
        <taxon>Flavobacterium</taxon>
    </lineage>
</organism>
<keyword evidence="3" id="KW-1185">Reference proteome</keyword>
<proteinExistence type="predicted"/>
<dbReference type="EMBL" id="JAGPXB010000001">
    <property type="protein sequence ID" value="MBQ0907168.1"/>
    <property type="molecule type" value="Genomic_DNA"/>
</dbReference>
<reference evidence="2 3" key="1">
    <citation type="submission" date="2021-04" db="EMBL/GenBank/DDBJ databases">
        <title>Description of novel Flavobacterium sp. F-328.</title>
        <authorList>
            <person name="Saticioglu I.B."/>
        </authorList>
    </citation>
    <scope>NUCLEOTIDE SEQUENCE [LARGE SCALE GENOMIC DNA]</scope>
    <source>
        <strain evidence="2 3">F-328</strain>
    </source>
</reference>
<evidence type="ECO:0000313" key="2">
    <source>
        <dbReference type="EMBL" id="MBQ0907168.1"/>
    </source>
</evidence>
<sequence length="253" mass="29688">MKIKSVPIILALSLLSFISCQKEPSFEKAISDLKNKFPQLAKQNNKNIEYKLTRSVTNGDREFQLKLYSSVVNEYNDPQKIIILVNQESEYYAIPYLSNTHRDYWEFPNETQIPSIKKTNTTFEKELIKALDTLNLNDSKGTANIVLDELFFSLLHCVRVSEKENNELQAIFLTSNNNIPIENNNDCSERLKKNYYAIFENRKNKKHIGNYTFWDVMNARIYQFEKLDGVKNRRANLTLKTFRQDCAFRLITM</sequence>
<evidence type="ECO:0008006" key="4">
    <source>
        <dbReference type="Google" id="ProtNLM"/>
    </source>
</evidence>
<accession>A0ABS5CZH9</accession>
<gene>
    <name evidence="2" type="ORF">KBJ98_00455</name>
</gene>
<feature type="chain" id="PRO_5046032072" description="Lipoprotein" evidence="1">
    <location>
        <begin position="23"/>
        <end position="253"/>
    </location>
</feature>
<evidence type="ECO:0000256" key="1">
    <source>
        <dbReference type="SAM" id="SignalP"/>
    </source>
</evidence>
<protein>
    <recommendedName>
        <fullName evidence="4">Lipoprotein</fullName>
    </recommendedName>
</protein>
<evidence type="ECO:0000313" key="3">
    <source>
        <dbReference type="Proteomes" id="UP000679008"/>
    </source>
</evidence>
<name>A0ABS5CZH9_9FLAO</name>
<feature type="signal peptide" evidence="1">
    <location>
        <begin position="1"/>
        <end position="22"/>
    </location>
</feature>
<keyword evidence="1" id="KW-0732">Signal</keyword>
<dbReference type="PROSITE" id="PS51257">
    <property type="entry name" value="PROKAR_LIPOPROTEIN"/>
    <property type="match status" value="1"/>
</dbReference>
<dbReference type="Proteomes" id="UP000679008">
    <property type="component" value="Unassembled WGS sequence"/>
</dbReference>
<comment type="caution">
    <text evidence="2">The sequence shown here is derived from an EMBL/GenBank/DDBJ whole genome shotgun (WGS) entry which is preliminary data.</text>
</comment>
<dbReference type="RefSeq" id="WP_210787817.1">
    <property type="nucleotide sequence ID" value="NZ_JAGPXB010000001.1"/>
</dbReference>